<keyword evidence="4" id="KW-1185">Reference proteome</keyword>
<keyword evidence="1" id="KW-1133">Transmembrane helix</keyword>
<proteinExistence type="predicted"/>
<accession>A0AAE0L3P7</accession>
<name>A0AAE0L3P7_9CHLO</name>
<organism evidence="3 4">
    <name type="scientific">Cymbomonas tetramitiformis</name>
    <dbReference type="NCBI Taxonomy" id="36881"/>
    <lineage>
        <taxon>Eukaryota</taxon>
        <taxon>Viridiplantae</taxon>
        <taxon>Chlorophyta</taxon>
        <taxon>Pyramimonadophyceae</taxon>
        <taxon>Pyramimonadales</taxon>
        <taxon>Pyramimonadaceae</taxon>
        <taxon>Cymbomonas</taxon>
    </lineage>
</organism>
<evidence type="ECO:0000256" key="2">
    <source>
        <dbReference type="SAM" id="SignalP"/>
    </source>
</evidence>
<dbReference type="EMBL" id="LGRX02010233">
    <property type="protein sequence ID" value="KAK3270722.1"/>
    <property type="molecule type" value="Genomic_DNA"/>
</dbReference>
<gene>
    <name evidence="3" type="ORF">CYMTET_20894</name>
</gene>
<dbReference type="AlphaFoldDB" id="A0AAE0L3P7"/>
<keyword evidence="1" id="KW-0812">Transmembrane</keyword>
<dbReference type="Proteomes" id="UP001190700">
    <property type="component" value="Unassembled WGS sequence"/>
</dbReference>
<comment type="caution">
    <text evidence="3">The sequence shown here is derived from an EMBL/GenBank/DDBJ whole genome shotgun (WGS) entry which is preliminary data.</text>
</comment>
<evidence type="ECO:0000256" key="1">
    <source>
        <dbReference type="SAM" id="Phobius"/>
    </source>
</evidence>
<reference evidence="3 4" key="1">
    <citation type="journal article" date="2015" name="Genome Biol. Evol.">
        <title>Comparative Genomics of a Bacterivorous Green Alga Reveals Evolutionary Causalities and Consequences of Phago-Mixotrophic Mode of Nutrition.</title>
        <authorList>
            <person name="Burns J.A."/>
            <person name="Paasch A."/>
            <person name="Narechania A."/>
            <person name="Kim E."/>
        </authorList>
    </citation>
    <scope>NUCLEOTIDE SEQUENCE [LARGE SCALE GENOMIC DNA]</scope>
    <source>
        <strain evidence="3 4">PLY_AMNH</strain>
    </source>
</reference>
<evidence type="ECO:0000313" key="4">
    <source>
        <dbReference type="Proteomes" id="UP001190700"/>
    </source>
</evidence>
<protein>
    <submittedName>
        <fullName evidence="3">Uncharacterized protein</fullName>
    </submittedName>
</protein>
<feature type="signal peptide" evidence="2">
    <location>
        <begin position="1"/>
        <end position="17"/>
    </location>
</feature>
<sequence>MTIVSLALSIVACFAVSEDGDIVKNVAWATGELSNVVNKNVSDAEVPLEVTLHIGLSAVVQESKFDDSADTSQTIKWDDVDTCGADYCQDCKDTATGTASTAIIACVTKFPAGGLMVKRRVPRTDCYFFKFMSMVSTFMGLITLVSSLLSFSDDCWTSFPDSIEIVVGDNMILSGDASYSAGPGFLCLLAAVFFDCFVALVHILTPVPKDEQDSGNTVVQVKHVGA</sequence>
<feature type="transmembrane region" description="Helical" evidence="1">
    <location>
        <begin position="181"/>
        <end position="204"/>
    </location>
</feature>
<evidence type="ECO:0000313" key="3">
    <source>
        <dbReference type="EMBL" id="KAK3270722.1"/>
    </source>
</evidence>
<feature type="transmembrane region" description="Helical" evidence="1">
    <location>
        <begin position="127"/>
        <end position="151"/>
    </location>
</feature>
<keyword evidence="1" id="KW-0472">Membrane</keyword>
<keyword evidence="2" id="KW-0732">Signal</keyword>
<feature type="chain" id="PRO_5042056863" evidence="2">
    <location>
        <begin position="18"/>
        <end position="226"/>
    </location>
</feature>